<keyword evidence="9" id="KW-0653">Protein transport</keyword>
<comment type="caution">
    <text evidence="17">The sequence shown here is derived from an EMBL/GenBank/DDBJ whole genome shotgun (WGS) entry which is preliminary data.</text>
</comment>
<feature type="domain" description="SRA1/Sec31" evidence="15">
    <location>
        <begin position="1076"/>
        <end position="1205"/>
    </location>
</feature>
<protein>
    <recommendedName>
        <fullName evidence="19">WD40 repeat-like protein</fullName>
    </recommendedName>
</protein>
<evidence type="ECO:0000256" key="7">
    <source>
        <dbReference type="ARBA" id="ARBA00022824"/>
    </source>
</evidence>
<evidence type="ECO:0000256" key="2">
    <source>
        <dbReference type="ARBA" id="ARBA00004586"/>
    </source>
</evidence>
<feature type="domain" description="Sec16 Sec23-binding" evidence="16">
    <location>
        <begin position="592"/>
        <end position="787"/>
    </location>
</feature>
<comment type="similarity">
    <text evidence="3">Belongs to the WD repeat SEC31 family.</text>
</comment>
<dbReference type="InterPro" id="IPR015943">
    <property type="entry name" value="WD40/YVTN_repeat-like_dom_sf"/>
</dbReference>
<feature type="compositionally biased region" description="Low complexity" evidence="14">
    <location>
        <begin position="912"/>
        <end position="925"/>
    </location>
</feature>
<evidence type="ECO:0000256" key="3">
    <source>
        <dbReference type="ARBA" id="ARBA00009358"/>
    </source>
</evidence>
<keyword evidence="10" id="KW-0472">Membrane</keyword>
<comment type="subcellular location">
    <subcellularLocation>
        <location evidence="1">Cytoplasmic vesicle membrane</location>
    </subcellularLocation>
    <subcellularLocation>
        <location evidence="12">Endomembrane system</location>
        <topology evidence="12">Peripheral membrane protein</topology>
        <orientation evidence="12">Cytoplasmic side</orientation>
    </subcellularLocation>
    <subcellularLocation>
        <location evidence="2">Endoplasmic reticulum membrane</location>
    </subcellularLocation>
</comment>
<feature type="compositionally biased region" description="Low complexity" evidence="14">
    <location>
        <begin position="994"/>
        <end position="1006"/>
    </location>
</feature>
<dbReference type="PROSITE" id="PS00678">
    <property type="entry name" value="WD_REPEATS_1"/>
    <property type="match status" value="2"/>
</dbReference>
<feature type="repeat" description="WD" evidence="13">
    <location>
        <begin position="258"/>
        <end position="300"/>
    </location>
</feature>
<feature type="repeat" description="WD" evidence="13">
    <location>
        <begin position="165"/>
        <end position="207"/>
    </location>
</feature>
<dbReference type="PANTHER" id="PTHR13923:SF11">
    <property type="entry name" value="SECRETORY 31, ISOFORM D"/>
    <property type="match status" value="1"/>
</dbReference>
<keyword evidence="18" id="KW-1185">Reference proteome</keyword>
<feature type="region of interest" description="Disordered" evidence="14">
    <location>
        <begin position="517"/>
        <end position="545"/>
    </location>
</feature>
<keyword evidence="5 13" id="KW-0853">WD repeat</keyword>
<keyword evidence="7" id="KW-0256">Endoplasmic reticulum</keyword>
<feature type="region of interest" description="Disordered" evidence="14">
    <location>
        <begin position="557"/>
        <end position="588"/>
    </location>
</feature>
<dbReference type="Gene3D" id="1.20.940.10">
    <property type="entry name" value="Functional domain of the splicing factor Prp18"/>
    <property type="match status" value="1"/>
</dbReference>
<keyword evidence="11" id="KW-0968">Cytoplasmic vesicle</keyword>
<evidence type="ECO:0000256" key="6">
    <source>
        <dbReference type="ARBA" id="ARBA00022737"/>
    </source>
</evidence>
<feature type="region of interest" description="Disordered" evidence="14">
    <location>
        <begin position="908"/>
        <end position="951"/>
    </location>
</feature>
<evidence type="ECO:0000256" key="14">
    <source>
        <dbReference type="SAM" id="MobiDB-lite"/>
    </source>
</evidence>
<dbReference type="InterPro" id="IPR040251">
    <property type="entry name" value="SEC31-like"/>
</dbReference>
<evidence type="ECO:0000256" key="4">
    <source>
        <dbReference type="ARBA" id="ARBA00022448"/>
    </source>
</evidence>
<dbReference type="InterPro" id="IPR036322">
    <property type="entry name" value="WD40_repeat_dom_sf"/>
</dbReference>
<evidence type="ECO:0008006" key="19">
    <source>
        <dbReference type="Google" id="ProtNLM"/>
    </source>
</evidence>
<dbReference type="Pfam" id="PF12931">
    <property type="entry name" value="TPR_Sec16"/>
    <property type="match status" value="1"/>
</dbReference>
<dbReference type="InterPro" id="IPR024298">
    <property type="entry name" value="Sec16_Sec23-bd"/>
</dbReference>
<feature type="compositionally biased region" description="Polar residues" evidence="14">
    <location>
        <begin position="1027"/>
        <end position="1047"/>
    </location>
</feature>
<accession>A0ABR2Z4D9</accession>
<proteinExistence type="inferred from homology"/>
<evidence type="ECO:0000256" key="11">
    <source>
        <dbReference type="ARBA" id="ARBA00023329"/>
    </source>
</evidence>
<organism evidence="17 18">
    <name type="scientific">Coccomyxa subellipsoidea</name>
    <dbReference type="NCBI Taxonomy" id="248742"/>
    <lineage>
        <taxon>Eukaryota</taxon>
        <taxon>Viridiplantae</taxon>
        <taxon>Chlorophyta</taxon>
        <taxon>core chlorophytes</taxon>
        <taxon>Trebouxiophyceae</taxon>
        <taxon>Trebouxiophyceae incertae sedis</taxon>
        <taxon>Coccomyxaceae</taxon>
        <taxon>Coccomyxa</taxon>
    </lineage>
</organism>
<feature type="region of interest" description="Disordered" evidence="14">
    <location>
        <begin position="983"/>
        <end position="1101"/>
    </location>
</feature>
<gene>
    <name evidence="17" type="ORF">WJX75_005196</name>
</gene>
<dbReference type="Proteomes" id="UP001491310">
    <property type="component" value="Unassembled WGS sequence"/>
</dbReference>
<reference evidence="17 18" key="1">
    <citation type="journal article" date="2024" name="Nat. Commun.">
        <title>Phylogenomics reveals the evolutionary origins of lichenization in chlorophyte algae.</title>
        <authorList>
            <person name="Puginier C."/>
            <person name="Libourel C."/>
            <person name="Otte J."/>
            <person name="Skaloud P."/>
            <person name="Haon M."/>
            <person name="Grisel S."/>
            <person name="Petersen M."/>
            <person name="Berrin J.G."/>
            <person name="Delaux P.M."/>
            <person name="Dal Grande F."/>
            <person name="Keller J."/>
        </authorList>
    </citation>
    <scope>NUCLEOTIDE SEQUENCE [LARGE SCALE GENOMIC DNA]</scope>
    <source>
        <strain evidence="17 18">SAG 216-7</strain>
    </source>
</reference>
<dbReference type="Pfam" id="PF00400">
    <property type="entry name" value="WD40"/>
    <property type="match status" value="2"/>
</dbReference>
<evidence type="ECO:0000259" key="15">
    <source>
        <dbReference type="Pfam" id="PF07304"/>
    </source>
</evidence>
<evidence type="ECO:0000256" key="13">
    <source>
        <dbReference type="PROSITE-ProRule" id="PRU00221"/>
    </source>
</evidence>
<dbReference type="SUPFAM" id="SSF50978">
    <property type="entry name" value="WD40 repeat-like"/>
    <property type="match status" value="1"/>
</dbReference>
<evidence type="ECO:0000313" key="18">
    <source>
        <dbReference type="Proteomes" id="UP001491310"/>
    </source>
</evidence>
<keyword evidence="4" id="KW-0813">Transport</keyword>
<dbReference type="Gene3D" id="2.130.10.10">
    <property type="entry name" value="YVTN repeat-like/Quinoprotein amine dehydrogenase"/>
    <property type="match status" value="1"/>
</dbReference>
<evidence type="ECO:0000256" key="9">
    <source>
        <dbReference type="ARBA" id="ARBA00022927"/>
    </source>
</evidence>
<feature type="repeat" description="WD" evidence="13">
    <location>
        <begin position="114"/>
        <end position="156"/>
    </location>
</feature>
<dbReference type="PROSITE" id="PS50082">
    <property type="entry name" value="WD_REPEATS_2"/>
    <property type="match status" value="3"/>
</dbReference>
<name>A0ABR2Z4D9_9CHLO</name>
<evidence type="ECO:0000313" key="17">
    <source>
        <dbReference type="EMBL" id="KAK9918591.1"/>
    </source>
</evidence>
<dbReference type="SMART" id="SM00320">
    <property type="entry name" value="WD40"/>
    <property type="match status" value="6"/>
</dbReference>
<sequence length="1212" mass="127055">MAPVKEVPLSAVVAFGPRSLLATGTVAGSIDSSFSSSSSLEVFSLEFGGGKGITRVGKPVTTTDSFHQIAWSTYKAEGYPDGILAGGLADGSVALWNPAKVVKGLGDASLITQMPKHNGAVRALEFSPIAVHLLASGGADGELIIWDISNPASPTEYNASAGGAAQGTLPGITNLAWNPKVPHILATCTETGVVKVWDLKKRSTIMDLADNQGRMKRCSAVAWNPAISTQLVVACEDDLSPLLQIWDLRNKTMPVRELLGHEKGVVAVSWCLQDPSLLLSAGKDGRIILWDVSPQQNAPAGQPLGEFSSGGAFGEYAHDVAWSPTNPGVFAAASLGGGENHSGAVRIHTLAAFTEPRLQQQFSDDGFSGSSASAGVAPPLARPPVWLKRPAAATFGFGGRLVSINNTKRQDGSFGGCSLTLTQVVTEGNLAERSDAFEQAIGSNERSALAEFCAAKANSAPEGEAEVWAFMQVQFQDDPKRQLLAHLGFEDVLPQVEGAANEASLAAAAECLQLTSPRDGAAGGTPPRNGAIDANGNSAFGDEDAGESFFENLPEVEVAPPQQPSRTTSVLSPRPATTGEDHGEAGESEAEIQRALFVSNYAAALDICLQADRMADALLIASIGGGDLWSRAQKEYIRRAPRPYMKIVSAIMDHDLSGLVKSRPLDKWRETLAMLAAYSGTDEFSALCDMLARRLAGAGLPQAATLTWICAANVDKAVRQWTSDLRKGPKDASVEELQNLMERAVVLGFSANHQEASPALASLVNEYASLLASQGRMKTALEYLNLIPGEATADVAVLRDRIYRSGAPGVSEAAAPPPFPYIAEDLPVAVTAPAAASYAAQTLQTHAPAAAPASTDFYARNTYTTAGSYKAAPAAAAYDGSGGYGQMAPSYSSQQAGYSSGYDNNSYASYGAPAQQQQQPAYQAPTQPPPAQFAPQRTSMQPGTGSYSAQVGGYGAPAAQASYNQAPTQPQAAWKPQAVSVAAPKPVAPPPQPTAAWVPQAQAQQPVQPPQPAWQPSAQTAQQSQSNVFRPSSASTLAPVNTHQTATPAFVPHRSPVPTPTAAYGAPTQFGGSGPATPPQPAQPPPPPAPTGPPANVNMDNVDTSKVPKEMQAVVGALRSLWQECLKALVGRKREIDDNSKRIGTLFWHLNAGDVSPGVQARLLQLATALSSGDLNTAMSIEGSLNATDFDECRVWLLALRRLIKIRGTLPQ</sequence>
<dbReference type="EMBL" id="JALJOT010000001">
    <property type="protein sequence ID" value="KAK9918591.1"/>
    <property type="molecule type" value="Genomic_DNA"/>
</dbReference>
<dbReference type="InterPro" id="IPR019775">
    <property type="entry name" value="WD40_repeat_CS"/>
</dbReference>
<evidence type="ECO:0000256" key="10">
    <source>
        <dbReference type="ARBA" id="ARBA00023136"/>
    </source>
</evidence>
<evidence type="ECO:0000256" key="12">
    <source>
        <dbReference type="ARBA" id="ARBA00029433"/>
    </source>
</evidence>
<feature type="compositionally biased region" description="Pro residues" evidence="14">
    <location>
        <begin position="1076"/>
        <end position="1093"/>
    </location>
</feature>
<dbReference type="Gene3D" id="1.25.40.1030">
    <property type="match status" value="1"/>
</dbReference>
<keyword evidence="8" id="KW-0931">ER-Golgi transport</keyword>
<dbReference type="InterPro" id="IPR009917">
    <property type="entry name" value="SRA1/Sec31"/>
</dbReference>
<keyword evidence="6" id="KW-0677">Repeat</keyword>
<dbReference type="PANTHER" id="PTHR13923">
    <property type="entry name" value="SEC31-RELATED PROTEIN"/>
    <property type="match status" value="1"/>
</dbReference>
<feature type="compositionally biased region" description="Low complexity" evidence="14">
    <location>
        <begin position="1014"/>
        <end position="1026"/>
    </location>
</feature>
<dbReference type="InterPro" id="IPR001680">
    <property type="entry name" value="WD40_rpt"/>
</dbReference>
<evidence type="ECO:0000256" key="8">
    <source>
        <dbReference type="ARBA" id="ARBA00022892"/>
    </source>
</evidence>
<feature type="compositionally biased region" description="Polar residues" evidence="14">
    <location>
        <begin position="937"/>
        <end position="949"/>
    </location>
</feature>
<evidence type="ECO:0000256" key="1">
    <source>
        <dbReference type="ARBA" id="ARBA00004156"/>
    </source>
</evidence>
<evidence type="ECO:0000259" key="16">
    <source>
        <dbReference type="Pfam" id="PF12931"/>
    </source>
</evidence>
<dbReference type="PROSITE" id="PS50294">
    <property type="entry name" value="WD_REPEATS_REGION"/>
    <property type="match status" value="2"/>
</dbReference>
<dbReference type="Pfam" id="PF07304">
    <property type="entry name" value="SRA1"/>
    <property type="match status" value="1"/>
</dbReference>
<evidence type="ECO:0000256" key="5">
    <source>
        <dbReference type="ARBA" id="ARBA00022574"/>
    </source>
</evidence>